<protein>
    <submittedName>
        <fullName evidence="2">Protein tyrosine phosphatase type IVA 1</fullName>
    </submittedName>
</protein>
<gene>
    <name evidence="2" type="primary">Ptp4a1</name>
    <name evidence="2" type="ORF">g.27204</name>
</gene>
<reference evidence="2" key="1">
    <citation type="submission" date="2018-04" db="EMBL/GenBank/DDBJ databases">
        <title>Transcriptome of Schizaphis graminum biotype I.</title>
        <authorList>
            <person name="Scully E.D."/>
            <person name="Geib S.M."/>
            <person name="Palmer N.A."/>
            <person name="Koch K."/>
            <person name="Bradshaw J."/>
            <person name="Heng-Moss T."/>
            <person name="Sarath G."/>
        </authorList>
    </citation>
    <scope>NUCLEOTIDE SEQUENCE</scope>
</reference>
<proteinExistence type="predicted"/>
<dbReference type="EMBL" id="GGMR01005713">
    <property type="protein sequence ID" value="MBY18332.1"/>
    <property type="molecule type" value="Transcribed_RNA"/>
</dbReference>
<dbReference type="SUPFAM" id="SSF52799">
    <property type="entry name" value="(Phosphotyrosine protein) phosphatases II"/>
    <property type="match status" value="1"/>
</dbReference>
<accession>A0A2S2NN18</accession>
<keyword evidence="1" id="KW-1133">Transmembrane helix</keyword>
<evidence type="ECO:0000256" key="1">
    <source>
        <dbReference type="SAM" id="Phobius"/>
    </source>
</evidence>
<keyword evidence="1" id="KW-0472">Membrane</keyword>
<dbReference type="AlphaFoldDB" id="A0A2S2NN18"/>
<dbReference type="Gene3D" id="3.90.190.10">
    <property type="entry name" value="Protein tyrosine phosphatase superfamily"/>
    <property type="match status" value="1"/>
</dbReference>
<evidence type="ECO:0000313" key="2">
    <source>
        <dbReference type="EMBL" id="MBY18332.1"/>
    </source>
</evidence>
<dbReference type="InterPro" id="IPR029021">
    <property type="entry name" value="Prot-tyrosine_phosphatase-like"/>
</dbReference>
<sequence>MSNETIMRQKDIRPPPCEIDYKGMRFLITDRPNDQIIHNYVAELKRHNVKHVVRVCEPTYKIDELKAEGIVVTDLAYDDGTSPANEVNYSIKYYFAHLLITPGISLIILCFIFFS</sequence>
<feature type="transmembrane region" description="Helical" evidence="1">
    <location>
        <begin position="93"/>
        <end position="114"/>
    </location>
</feature>
<organism evidence="2">
    <name type="scientific">Schizaphis graminum</name>
    <name type="common">Green bug aphid</name>
    <dbReference type="NCBI Taxonomy" id="13262"/>
    <lineage>
        <taxon>Eukaryota</taxon>
        <taxon>Metazoa</taxon>
        <taxon>Ecdysozoa</taxon>
        <taxon>Arthropoda</taxon>
        <taxon>Hexapoda</taxon>
        <taxon>Insecta</taxon>
        <taxon>Pterygota</taxon>
        <taxon>Neoptera</taxon>
        <taxon>Paraneoptera</taxon>
        <taxon>Hemiptera</taxon>
        <taxon>Sternorrhyncha</taxon>
        <taxon>Aphidomorpha</taxon>
        <taxon>Aphidoidea</taxon>
        <taxon>Aphididae</taxon>
        <taxon>Aphidini</taxon>
        <taxon>Schizaphis</taxon>
    </lineage>
</organism>
<name>A0A2S2NN18_SCHGA</name>
<keyword evidence="1" id="KW-0812">Transmembrane</keyword>